<reference evidence="9 10" key="1">
    <citation type="submission" date="2014-04" db="EMBL/GenBank/DDBJ databases">
        <title>A comprehensive comparison of genomes of Erythrobacter spp. strains.</title>
        <authorList>
            <person name="Zheng Q."/>
        </authorList>
    </citation>
    <scope>NUCLEOTIDE SEQUENCE [LARGE SCALE GENOMIC DNA]</scope>
    <source>
        <strain evidence="9 10">DSM 6997</strain>
    </source>
</reference>
<comment type="cofactor">
    <cofactor evidence="7">
        <name>Cu cation</name>
        <dbReference type="ChEBI" id="CHEBI:23378"/>
    </cofactor>
    <text evidence="7">Binds 1 copper ion per subunit.</text>
</comment>
<keyword evidence="6 7" id="KW-0186">Copper</keyword>
<dbReference type="InterPro" id="IPR002386">
    <property type="entry name" value="Amicyanin/Pseudoazurin"/>
</dbReference>
<proteinExistence type="predicted"/>
<evidence type="ECO:0000256" key="7">
    <source>
        <dbReference type="PIRSR" id="PIRSR602386-1"/>
    </source>
</evidence>
<evidence type="ECO:0000313" key="10">
    <source>
        <dbReference type="Proteomes" id="UP000027647"/>
    </source>
</evidence>
<dbReference type="eggNOG" id="COG3794">
    <property type="taxonomic scope" value="Bacteria"/>
</dbReference>
<feature type="binding site" evidence="7">
    <location>
        <position position="74"/>
    </location>
    <ligand>
        <name>Cu cation</name>
        <dbReference type="ChEBI" id="CHEBI:23378"/>
    </ligand>
</feature>
<dbReference type="SUPFAM" id="SSF49503">
    <property type="entry name" value="Cupredoxins"/>
    <property type="match status" value="1"/>
</dbReference>
<accession>A0A074MAA2</accession>
<dbReference type="EMBL" id="JMIW01000004">
    <property type="protein sequence ID" value="KEO89660.1"/>
    <property type="molecule type" value="Genomic_DNA"/>
</dbReference>
<name>A0A074MAA2_ERYLO</name>
<dbReference type="OrthoDB" id="7510199at2"/>
<keyword evidence="3 7" id="KW-0479">Metal-binding</keyword>
<comment type="subcellular location">
    <subcellularLocation>
        <location evidence="1">Periplasm</location>
    </subcellularLocation>
</comment>
<dbReference type="RefSeq" id="WP_051699166.1">
    <property type="nucleotide sequence ID" value="NZ_JMIW01000004.1"/>
</dbReference>
<feature type="binding site" evidence="7">
    <location>
        <position position="115"/>
    </location>
    <ligand>
        <name>Cu cation</name>
        <dbReference type="ChEBI" id="CHEBI:23378"/>
    </ligand>
</feature>
<evidence type="ECO:0000313" key="9">
    <source>
        <dbReference type="EMBL" id="KEO89660.1"/>
    </source>
</evidence>
<dbReference type="InterPro" id="IPR028871">
    <property type="entry name" value="BlueCu_1_BS"/>
</dbReference>
<keyword evidence="4" id="KW-0574">Periplasm</keyword>
<feature type="domain" description="Blue (type 1) copper" evidence="8">
    <location>
        <begin position="47"/>
        <end position="127"/>
    </location>
</feature>
<organism evidence="9 10">
    <name type="scientific">Erythrobacter longus</name>
    <dbReference type="NCBI Taxonomy" id="1044"/>
    <lineage>
        <taxon>Bacteria</taxon>
        <taxon>Pseudomonadati</taxon>
        <taxon>Pseudomonadota</taxon>
        <taxon>Alphaproteobacteria</taxon>
        <taxon>Sphingomonadales</taxon>
        <taxon>Erythrobacteraceae</taxon>
        <taxon>Erythrobacter/Porphyrobacter group</taxon>
        <taxon>Erythrobacter</taxon>
    </lineage>
</organism>
<dbReference type="InterPro" id="IPR000923">
    <property type="entry name" value="BlueCu_1"/>
</dbReference>
<evidence type="ECO:0000256" key="1">
    <source>
        <dbReference type="ARBA" id="ARBA00004418"/>
    </source>
</evidence>
<dbReference type="Gene3D" id="2.60.40.420">
    <property type="entry name" value="Cupredoxins - blue copper proteins"/>
    <property type="match status" value="1"/>
</dbReference>
<sequence>MQNRRQALGTIGTIGLGAFGVGFAVNPLTARNVFEVAMRNADPAAPSRRMVFTPDLLKVPAGSQVRFEAPEGAHNTQSTTGMLPNGAEGWRFGIRKSGTITLSQPGFYGYHCLPHRSVGMVGLIIVEGSGMMENLQAAKAVKHPAKAAQKWANLWERAEKLL</sequence>
<dbReference type="STRING" id="1044.EH31_10910"/>
<dbReference type="InterPro" id="IPR001235">
    <property type="entry name" value="Copper_blue_Plastocyanin"/>
</dbReference>
<protein>
    <recommendedName>
        <fullName evidence="8">Blue (type 1) copper domain-containing protein</fullName>
    </recommendedName>
</protein>
<dbReference type="Proteomes" id="UP000027647">
    <property type="component" value="Unassembled WGS sequence"/>
</dbReference>
<keyword evidence="10" id="KW-1185">Reference proteome</keyword>
<evidence type="ECO:0000256" key="6">
    <source>
        <dbReference type="ARBA" id="ARBA00023008"/>
    </source>
</evidence>
<dbReference type="GO" id="GO:0005507">
    <property type="term" value="F:copper ion binding"/>
    <property type="evidence" value="ECO:0007669"/>
    <property type="project" value="InterPro"/>
</dbReference>
<dbReference type="PRINTS" id="PR00156">
    <property type="entry name" value="COPPERBLUE"/>
</dbReference>
<evidence type="ECO:0000256" key="5">
    <source>
        <dbReference type="ARBA" id="ARBA00022982"/>
    </source>
</evidence>
<dbReference type="GO" id="GO:0009055">
    <property type="term" value="F:electron transfer activity"/>
    <property type="evidence" value="ECO:0007669"/>
    <property type="project" value="InterPro"/>
</dbReference>
<keyword evidence="2" id="KW-0813">Transport</keyword>
<keyword evidence="5" id="KW-0249">Electron transport</keyword>
<evidence type="ECO:0000256" key="3">
    <source>
        <dbReference type="ARBA" id="ARBA00022723"/>
    </source>
</evidence>
<evidence type="ECO:0000256" key="2">
    <source>
        <dbReference type="ARBA" id="ARBA00022448"/>
    </source>
</evidence>
<dbReference type="Pfam" id="PF00127">
    <property type="entry name" value="Copper-bind"/>
    <property type="match status" value="1"/>
</dbReference>
<dbReference type="PRINTS" id="PR00155">
    <property type="entry name" value="AMICYANIN"/>
</dbReference>
<gene>
    <name evidence="9" type="ORF">EH31_10910</name>
</gene>
<dbReference type="PROSITE" id="PS00196">
    <property type="entry name" value="COPPER_BLUE"/>
    <property type="match status" value="1"/>
</dbReference>
<feature type="binding site" evidence="7">
    <location>
        <position position="120"/>
    </location>
    <ligand>
        <name>Cu cation</name>
        <dbReference type="ChEBI" id="CHEBI:23378"/>
    </ligand>
</feature>
<dbReference type="AlphaFoldDB" id="A0A074MAA2"/>
<comment type="caution">
    <text evidence="9">The sequence shown here is derived from an EMBL/GenBank/DDBJ whole genome shotgun (WGS) entry which is preliminary data.</text>
</comment>
<dbReference type="GO" id="GO:0042597">
    <property type="term" value="C:periplasmic space"/>
    <property type="evidence" value="ECO:0007669"/>
    <property type="project" value="UniProtKB-SubCell"/>
</dbReference>
<evidence type="ECO:0000256" key="4">
    <source>
        <dbReference type="ARBA" id="ARBA00022764"/>
    </source>
</evidence>
<dbReference type="InterPro" id="IPR008972">
    <property type="entry name" value="Cupredoxin"/>
</dbReference>
<evidence type="ECO:0000259" key="8">
    <source>
        <dbReference type="Pfam" id="PF00127"/>
    </source>
</evidence>
<feature type="binding site" evidence="7">
    <location>
        <position position="112"/>
    </location>
    <ligand>
        <name>Cu cation</name>
        <dbReference type="ChEBI" id="CHEBI:23378"/>
    </ligand>
</feature>